<gene>
    <name evidence="3" type="ORF">ACFPIE_07325</name>
</gene>
<feature type="chain" id="PRO_5045770983" description="17 kDa surface antigen" evidence="2">
    <location>
        <begin position="25"/>
        <end position="64"/>
    </location>
</feature>
<dbReference type="Proteomes" id="UP001596152">
    <property type="component" value="Unassembled WGS sequence"/>
</dbReference>
<reference evidence="4" key="1">
    <citation type="journal article" date="2019" name="Int. J. Syst. Evol. Microbiol.">
        <title>The Global Catalogue of Microorganisms (GCM) 10K type strain sequencing project: providing services to taxonomists for standard genome sequencing and annotation.</title>
        <authorList>
            <consortium name="The Broad Institute Genomics Platform"/>
            <consortium name="The Broad Institute Genome Sequencing Center for Infectious Disease"/>
            <person name="Wu L."/>
            <person name="Ma J."/>
        </authorList>
    </citation>
    <scope>NUCLEOTIDE SEQUENCE [LARGE SCALE GENOMIC DNA]</scope>
    <source>
        <strain evidence="4">JCM 12125</strain>
    </source>
</reference>
<feature type="transmembrane region" description="Helical" evidence="1">
    <location>
        <begin position="40"/>
        <end position="58"/>
    </location>
</feature>
<keyword evidence="1" id="KW-0812">Transmembrane</keyword>
<dbReference type="RefSeq" id="WP_289648211.1">
    <property type="nucleotide sequence ID" value="NZ_CP169082.1"/>
</dbReference>
<keyword evidence="2" id="KW-0732">Signal</keyword>
<evidence type="ECO:0000256" key="2">
    <source>
        <dbReference type="SAM" id="SignalP"/>
    </source>
</evidence>
<name>A0ABW0FTX3_9CAUL</name>
<feature type="signal peptide" evidence="2">
    <location>
        <begin position="1"/>
        <end position="24"/>
    </location>
</feature>
<evidence type="ECO:0000313" key="3">
    <source>
        <dbReference type="EMBL" id="MFC5343718.1"/>
    </source>
</evidence>
<dbReference type="EMBL" id="JBHSLF010000014">
    <property type="protein sequence ID" value="MFC5343718.1"/>
    <property type="molecule type" value="Genomic_DNA"/>
</dbReference>
<sequence>MMILKSLAAGSMALIVLAATPVAAQDGHYGRDRHDNRRDVAVGVAVGALAGAALASKLQQRQAL</sequence>
<accession>A0ABW0FTX3</accession>
<keyword evidence="4" id="KW-1185">Reference proteome</keyword>
<proteinExistence type="predicted"/>
<organism evidence="3 4">
    <name type="scientific">Brevundimonas staleyi</name>
    <dbReference type="NCBI Taxonomy" id="74326"/>
    <lineage>
        <taxon>Bacteria</taxon>
        <taxon>Pseudomonadati</taxon>
        <taxon>Pseudomonadota</taxon>
        <taxon>Alphaproteobacteria</taxon>
        <taxon>Caulobacterales</taxon>
        <taxon>Caulobacteraceae</taxon>
        <taxon>Brevundimonas</taxon>
    </lineage>
</organism>
<evidence type="ECO:0000256" key="1">
    <source>
        <dbReference type="SAM" id="Phobius"/>
    </source>
</evidence>
<evidence type="ECO:0008006" key="5">
    <source>
        <dbReference type="Google" id="ProtNLM"/>
    </source>
</evidence>
<keyword evidence="1" id="KW-1133">Transmembrane helix</keyword>
<protein>
    <recommendedName>
        <fullName evidence="5">17 kDa surface antigen</fullName>
    </recommendedName>
</protein>
<keyword evidence="1" id="KW-0472">Membrane</keyword>
<evidence type="ECO:0000313" key="4">
    <source>
        <dbReference type="Proteomes" id="UP001596152"/>
    </source>
</evidence>
<comment type="caution">
    <text evidence="3">The sequence shown here is derived from an EMBL/GenBank/DDBJ whole genome shotgun (WGS) entry which is preliminary data.</text>
</comment>